<feature type="non-terminal residue" evidence="1">
    <location>
        <position position="1"/>
    </location>
</feature>
<name>A0ACA9QBN4_9GLOM</name>
<accession>A0ACA9QBN4</accession>
<evidence type="ECO:0000313" key="1">
    <source>
        <dbReference type="EMBL" id="CAG8745884.1"/>
    </source>
</evidence>
<feature type="non-terminal residue" evidence="1">
    <location>
        <position position="199"/>
    </location>
</feature>
<dbReference type="EMBL" id="CAJVPU010043527">
    <property type="protein sequence ID" value="CAG8745884.1"/>
    <property type="molecule type" value="Genomic_DNA"/>
</dbReference>
<dbReference type="Proteomes" id="UP000789702">
    <property type="component" value="Unassembled WGS sequence"/>
</dbReference>
<gene>
    <name evidence="1" type="ORF">DHETER_LOCUS14338</name>
</gene>
<comment type="caution">
    <text evidence="1">The sequence shown here is derived from an EMBL/GenBank/DDBJ whole genome shotgun (WGS) entry which is preliminary data.</text>
</comment>
<protein>
    <submittedName>
        <fullName evidence="1">4499_t:CDS:1</fullName>
    </submittedName>
</protein>
<proteinExistence type="predicted"/>
<reference evidence="1" key="1">
    <citation type="submission" date="2021-06" db="EMBL/GenBank/DDBJ databases">
        <authorList>
            <person name="Kallberg Y."/>
            <person name="Tangrot J."/>
            <person name="Rosling A."/>
        </authorList>
    </citation>
    <scope>NUCLEOTIDE SEQUENCE</scope>
    <source>
        <strain evidence="1">IL203A</strain>
    </source>
</reference>
<keyword evidence="2" id="KW-1185">Reference proteome</keyword>
<organism evidence="1 2">
    <name type="scientific">Dentiscutata heterogama</name>
    <dbReference type="NCBI Taxonomy" id="1316150"/>
    <lineage>
        <taxon>Eukaryota</taxon>
        <taxon>Fungi</taxon>
        <taxon>Fungi incertae sedis</taxon>
        <taxon>Mucoromycota</taxon>
        <taxon>Glomeromycotina</taxon>
        <taxon>Glomeromycetes</taxon>
        <taxon>Diversisporales</taxon>
        <taxon>Gigasporaceae</taxon>
        <taxon>Dentiscutata</taxon>
    </lineage>
</organism>
<evidence type="ECO:0000313" key="2">
    <source>
        <dbReference type="Proteomes" id="UP000789702"/>
    </source>
</evidence>
<sequence length="199" mass="22979">SYAYKFKHLLSKVDADKGIPAPYVMRMFLKRLRGNIAVLLSLAEPNNLDNAIVIARRIEAEDKNYVKSEVLANDQARRHELEEQPQEPLPMNEEPYISEEPTVTRSKYRKRPSRVDNLEPYNVVQDLLNTKFSVTIEQMLKYPNQCRNLVQALRRPRLPVETNYAQPKENLRTTAARCYIKIRENPVVAILDTSAAVSL</sequence>